<organism evidence="7 8">
    <name type="scientific">Periconia macrospinosa</name>
    <dbReference type="NCBI Taxonomy" id="97972"/>
    <lineage>
        <taxon>Eukaryota</taxon>
        <taxon>Fungi</taxon>
        <taxon>Dikarya</taxon>
        <taxon>Ascomycota</taxon>
        <taxon>Pezizomycotina</taxon>
        <taxon>Dothideomycetes</taxon>
        <taxon>Pleosporomycetidae</taxon>
        <taxon>Pleosporales</taxon>
        <taxon>Massarineae</taxon>
        <taxon>Periconiaceae</taxon>
        <taxon>Periconia</taxon>
    </lineage>
</organism>
<dbReference type="AlphaFoldDB" id="A0A2V1DGN9"/>
<dbReference type="GO" id="GO:0006412">
    <property type="term" value="P:translation"/>
    <property type="evidence" value="ECO:0007669"/>
    <property type="project" value="InterPro"/>
</dbReference>
<dbReference type="STRING" id="97972.A0A2V1DGN9"/>
<dbReference type="InterPro" id="IPR047867">
    <property type="entry name" value="Ribosomal_uL22_bac/org-type"/>
</dbReference>
<evidence type="ECO:0000256" key="3">
    <source>
        <dbReference type="ARBA" id="ARBA00023274"/>
    </source>
</evidence>
<dbReference type="PANTHER" id="PTHR13501">
    <property type="entry name" value="CHLOROPLAST 50S RIBOSOMAL PROTEIN L22-RELATED"/>
    <property type="match status" value="1"/>
</dbReference>
<evidence type="ECO:0000256" key="4">
    <source>
        <dbReference type="RuleBase" id="RU004005"/>
    </source>
</evidence>
<dbReference type="InterPro" id="IPR036394">
    <property type="entry name" value="Ribosomal_uL22_sf"/>
</dbReference>
<evidence type="ECO:0000256" key="6">
    <source>
        <dbReference type="SAM" id="MobiDB-lite"/>
    </source>
</evidence>
<evidence type="ECO:0000256" key="2">
    <source>
        <dbReference type="ARBA" id="ARBA00022980"/>
    </source>
</evidence>
<name>A0A2V1DGN9_9PLEO</name>
<accession>A0A2V1DGN9</accession>
<sequence length="392" mass="44456">MSARIPSRRLGQPALAVFHPRTTTSYITSTFPHRSFSCALRLKAETPVKADTPSKPDPKTYDNLPKDHSDDPLSNPILETYLKNHLPSKEKRARIPPPNPPMGDLSATSIFQPEHENPKWHDSLSATQLEALKQQEEARNKAAKAKLERQLRANLTDPVPERRLRLERKLLVREVEKHGRITKAIKLARTEREFTYISQDLPTSTKKLTRLMHLIAGKTVEEALVQLRFSKKRIAIDVRKGLMLARDRAIVERGMGLGGQAAAQNSLGNEEPEDAINSEPHLADGASWVAPKGEGKLIQLKDGSRKRVHNDTEIYIDQAWVGSGPSGYSLEYRARGRVNKLTHRSASFSVLLKEEKTRIRISDELKKKRDNRKLWVALPDRPVTAQRQYNLW</sequence>
<dbReference type="GO" id="GO:0003735">
    <property type="term" value="F:structural constituent of ribosome"/>
    <property type="evidence" value="ECO:0007669"/>
    <property type="project" value="InterPro"/>
</dbReference>
<feature type="region of interest" description="Disordered" evidence="6">
    <location>
        <begin position="47"/>
        <end position="76"/>
    </location>
</feature>
<proteinExistence type="inferred from homology"/>
<evidence type="ECO:0000256" key="1">
    <source>
        <dbReference type="ARBA" id="ARBA00009451"/>
    </source>
</evidence>
<dbReference type="SUPFAM" id="SSF54843">
    <property type="entry name" value="Ribosomal protein L22"/>
    <property type="match status" value="1"/>
</dbReference>
<dbReference type="GO" id="GO:0015934">
    <property type="term" value="C:large ribosomal subunit"/>
    <property type="evidence" value="ECO:0007669"/>
    <property type="project" value="InterPro"/>
</dbReference>
<dbReference type="OrthoDB" id="416470at2759"/>
<keyword evidence="5" id="KW-0175">Coiled coil</keyword>
<comment type="similarity">
    <text evidence="1 4">Belongs to the universal ribosomal protein uL22 family.</text>
</comment>
<dbReference type="Gene3D" id="3.90.470.10">
    <property type="entry name" value="Ribosomal protein L22/L17"/>
    <property type="match status" value="1"/>
</dbReference>
<evidence type="ECO:0000313" key="7">
    <source>
        <dbReference type="EMBL" id="PVH96773.1"/>
    </source>
</evidence>
<dbReference type="EMBL" id="KZ805455">
    <property type="protein sequence ID" value="PVH96773.1"/>
    <property type="molecule type" value="Genomic_DNA"/>
</dbReference>
<gene>
    <name evidence="7" type="ORF">DM02DRAFT_104509</name>
</gene>
<evidence type="ECO:0000256" key="5">
    <source>
        <dbReference type="SAM" id="Coils"/>
    </source>
</evidence>
<evidence type="ECO:0000313" key="8">
    <source>
        <dbReference type="Proteomes" id="UP000244855"/>
    </source>
</evidence>
<keyword evidence="8" id="KW-1185">Reference proteome</keyword>
<dbReference type="PANTHER" id="PTHR13501:SF10">
    <property type="entry name" value="LARGE RIBOSOMAL SUBUNIT PROTEIN UL22M"/>
    <property type="match status" value="1"/>
</dbReference>
<feature type="compositionally biased region" description="Basic and acidic residues" evidence="6">
    <location>
        <begin position="47"/>
        <end position="71"/>
    </location>
</feature>
<dbReference type="Proteomes" id="UP000244855">
    <property type="component" value="Unassembled WGS sequence"/>
</dbReference>
<keyword evidence="2 4" id="KW-0689">Ribosomal protein</keyword>
<reference evidence="7 8" key="1">
    <citation type="journal article" date="2018" name="Sci. Rep.">
        <title>Comparative genomics provides insights into the lifestyle and reveals functional heterogeneity of dark septate endophytic fungi.</title>
        <authorList>
            <person name="Knapp D.G."/>
            <person name="Nemeth J.B."/>
            <person name="Barry K."/>
            <person name="Hainaut M."/>
            <person name="Henrissat B."/>
            <person name="Johnson J."/>
            <person name="Kuo A."/>
            <person name="Lim J.H.P."/>
            <person name="Lipzen A."/>
            <person name="Nolan M."/>
            <person name="Ohm R.A."/>
            <person name="Tamas L."/>
            <person name="Grigoriev I.V."/>
            <person name="Spatafora J.W."/>
            <person name="Nagy L.G."/>
            <person name="Kovacs G.M."/>
        </authorList>
    </citation>
    <scope>NUCLEOTIDE SEQUENCE [LARGE SCALE GENOMIC DNA]</scope>
    <source>
        <strain evidence="7 8">DSE2036</strain>
    </source>
</reference>
<dbReference type="Pfam" id="PF00237">
    <property type="entry name" value="Ribosomal_L22"/>
    <property type="match status" value="1"/>
</dbReference>
<feature type="coiled-coil region" evidence="5">
    <location>
        <begin position="126"/>
        <end position="153"/>
    </location>
</feature>
<keyword evidence="3 4" id="KW-0687">Ribonucleoprotein</keyword>
<dbReference type="InterPro" id="IPR001063">
    <property type="entry name" value="Ribosomal_uL22"/>
</dbReference>
<protein>
    <submittedName>
        <fullName evidence="7">Ribosomal protein L22</fullName>
    </submittedName>
</protein>